<dbReference type="EMBL" id="JAHUTJ010042169">
    <property type="protein sequence ID" value="MED6280857.1"/>
    <property type="molecule type" value="Genomic_DNA"/>
</dbReference>
<evidence type="ECO:0008006" key="3">
    <source>
        <dbReference type="Google" id="ProtNLM"/>
    </source>
</evidence>
<keyword evidence="2" id="KW-1185">Reference proteome</keyword>
<sequence length="102" mass="10193">MWLCFDGGAGQLAWCGGVCRARGWVSGILGLLRGLGVGLTGARSLACCGGLPPMPPSVPLAGRRATVGGQVGGAAEHVLCLHWGGKLDGPGYPAGAFLSFTD</sequence>
<accession>A0ABU7E0N7</accession>
<reference evidence="1 2" key="1">
    <citation type="submission" date="2021-06" db="EMBL/GenBank/DDBJ databases">
        <authorList>
            <person name="Palmer J.M."/>
        </authorList>
    </citation>
    <scope>NUCLEOTIDE SEQUENCE [LARGE SCALE GENOMIC DNA]</scope>
    <source>
        <strain evidence="1 2">CL_MEX2019</strain>
        <tissue evidence="1">Muscle</tissue>
    </source>
</reference>
<proteinExistence type="predicted"/>
<comment type="caution">
    <text evidence="1">The sequence shown here is derived from an EMBL/GenBank/DDBJ whole genome shotgun (WGS) entry which is preliminary data.</text>
</comment>
<gene>
    <name evidence="1" type="ORF">CHARACLAT_015297</name>
</gene>
<evidence type="ECO:0000313" key="1">
    <source>
        <dbReference type="EMBL" id="MED6280857.1"/>
    </source>
</evidence>
<protein>
    <recommendedName>
        <fullName evidence="3">Secreted protein</fullName>
    </recommendedName>
</protein>
<dbReference type="Proteomes" id="UP001352852">
    <property type="component" value="Unassembled WGS sequence"/>
</dbReference>
<evidence type="ECO:0000313" key="2">
    <source>
        <dbReference type="Proteomes" id="UP001352852"/>
    </source>
</evidence>
<organism evidence="1 2">
    <name type="scientific">Characodon lateralis</name>
    <dbReference type="NCBI Taxonomy" id="208331"/>
    <lineage>
        <taxon>Eukaryota</taxon>
        <taxon>Metazoa</taxon>
        <taxon>Chordata</taxon>
        <taxon>Craniata</taxon>
        <taxon>Vertebrata</taxon>
        <taxon>Euteleostomi</taxon>
        <taxon>Actinopterygii</taxon>
        <taxon>Neopterygii</taxon>
        <taxon>Teleostei</taxon>
        <taxon>Neoteleostei</taxon>
        <taxon>Acanthomorphata</taxon>
        <taxon>Ovalentaria</taxon>
        <taxon>Atherinomorphae</taxon>
        <taxon>Cyprinodontiformes</taxon>
        <taxon>Goodeidae</taxon>
        <taxon>Characodon</taxon>
    </lineage>
</organism>
<name>A0ABU7E0N7_9TELE</name>